<feature type="compositionally biased region" description="Low complexity" evidence="1">
    <location>
        <begin position="446"/>
        <end position="458"/>
    </location>
</feature>
<dbReference type="KEGG" id="mlr:MELLADRAFT_77065"/>
<evidence type="ECO:0000313" key="3">
    <source>
        <dbReference type="Proteomes" id="UP000001072"/>
    </source>
</evidence>
<feature type="region of interest" description="Disordered" evidence="1">
    <location>
        <begin position="442"/>
        <end position="465"/>
    </location>
</feature>
<dbReference type="HOGENOM" id="CLU_545219_0_0_1"/>
<sequence length="500" mass="54594">MNSKASQRPHSLYVSSHFPPSYLRDMTPSSPGLRGRIGERRTLHHETDHTVDEFRSKPTLKLLIGSSQESGPNAARSNFDPTHPRVNSASNLSPFAPNSPSHLPTTLLNQHTSSTSLVSYPDLPSPCFSIRSDRLEKSHHNMHNMRTTHRRSVHPGFDSPAHPAFAAPRPRPRPKGNTPAARPYSSITLGGRPLSSAFGDDTRIVTGFLASALPLSARPPPLPTRPTQTMTIDQLEQRHRLALQRLQEPANAHAARNLGSNNASPLSSQISSSRNTSPPVSAHRTNRREKPRTLIVLDKDQGQIGSETSASNDASKENKKPKRWAFLRFFGTRDVTPHSPPPPGSKASKKDKSTKARQSDGSESHIPVLILSGESGSEEAGRHLDSDSDSDVPLAQLRLRPRLHNKSSMATVCTSSSSVNLQRTPRYTRSQVNMSQFGHAPLSAPSSGSHRLSMLSSGPANHHESMAKNRNSMLVPPVGHGTSAMSLQKQLNRSSAWLTY</sequence>
<feature type="region of interest" description="Disordered" evidence="1">
    <location>
        <begin position="150"/>
        <end position="188"/>
    </location>
</feature>
<keyword evidence="3" id="KW-1185">Reference proteome</keyword>
<dbReference type="EMBL" id="GL883096">
    <property type="protein sequence ID" value="EGG09801.1"/>
    <property type="molecule type" value="Genomic_DNA"/>
</dbReference>
<proteinExistence type="predicted"/>
<feature type="region of interest" description="Disordered" evidence="1">
    <location>
        <begin position="256"/>
        <end position="368"/>
    </location>
</feature>
<dbReference type="InParanoid" id="F4RCX5"/>
<dbReference type="GeneID" id="18932882"/>
<feature type="region of interest" description="Disordered" evidence="1">
    <location>
        <begin position="1"/>
        <end position="43"/>
    </location>
</feature>
<protein>
    <submittedName>
        <fullName evidence="2">Uncharacterized protein</fullName>
    </submittedName>
</protein>
<gene>
    <name evidence="2" type="ORF">MELLADRAFT_77065</name>
</gene>
<dbReference type="Proteomes" id="UP000001072">
    <property type="component" value="Unassembled WGS sequence"/>
</dbReference>
<evidence type="ECO:0000256" key="1">
    <source>
        <dbReference type="SAM" id="MobiDB-lite"/>
    </source>
</evidence>
<accession>F4RCX5</accession>
<evidence type="ECO:0000313" key="2">
    <source>
        <dbReference type="EMBL" id="EGG09801.1"/>
    </source>
</evidence>
<name>F4RCX5_MELLP</name>
<reference evidence="3" key="1">
    <citation type="journal article" date="2011" name="Proc. Natl. Acad. Sci. U.S.A.">
        <title>Obligate biotrophy features unraveled by the genomic analysis of rust fungi.</title>
        <authorList>
            <person name="Duplessis S."/>
            <person name="Cuomo C.A."/>
            <person name="Lin Y.-C."/>
            <person name="Aerts A."/>
            <person name="Tisserant E."/>
            <person name="Veneault-Fourrey C."/>
            <person name="Joly D.L."/>
            <person name="Hacquard S."/>
            <person name="Amselem J."/>
            <person name="Cantarel B.L."/>
            <person name="Chiu R."/>
            <person name="Coutinho P.M."/>
            <person name="Feau N."/>
            <person name="Field M."/>
            <person name="Frey P."/>
            <person name="Gelhaye E."/>
            <person name="Goldberg J."/>
            <person name="Grabherr M.G."/>
            <person name="Kodira C.D."/>
            <person name="Kohler A."/>
            <person name="Kuees U."/>
            <person name="Lindquist E.A."/>
            <person name="Lucas S.M."/>
            <person name="Mago R."/>
            <person name="Mauceli E."/>
            <person name="Morin E."/>
            <person name="Murat C."/>
            <person name="Pangilinan J.L."/>
            <person name="Park R."/>
            <person name="Pearson M."/>
            <person name="Quesneville H."/>
            <person name="Rouhier N."/>
            <person name="Sakthikumar S."/>
            <person name="Salamov A.A."/>
            <person name="Schmutz J."/>
            <person name="Selles B."/>
            <person name="Shapiro H."/>
            <person name="Tanguay P."/>
            <person name="Tuskan G.A."/>
            <person name="Henrissat B."/>
            <person name="Van de Peer Y."/>
            <person name="Rouze P."/>
            <person name="Ellis J.G."/>
            <person name="Dodds P.N."/>
            <person name="Schein J.E."/>
            <person name="Zhong S."/>
            <person name="Hamelin R.C."/>
            <person name="Grigoriev I.V."/>
            <person name="Szabo L.J."/>
            <person name="Martin F."/>
        </authorList>
    </citation>
    <scope>NUCLEOTIDE SEQUENCE [LARGE SCALE GENOMIC DNA]</scope>
    <source>
        <strain evidence="3">98AG31 / pathotype 3-4-7</strain>
    </source>
</reference>
<organism evidence="3">
    <name type="scientific">Melampsora larici-populina (strain 98AG31 / pathotype 3-4-7)</name>
    <name type="common">Poplar leaf rust fungus</name>
    <dbReference type="NCBI Taxonomy" id="747676"/>
    <lineage>
        <taxon>Eukaryota</taxon>
        <taxon>Fungi</taxon>
        <taxon>Dikarya</taxon>
        <taxon>Basidiomycota</taxon>
        <taxon>Pucciniomycotina</taxon>
        <taxon>Pucciniomycetes</taxon>
        <taxon>Pucciniales</taxon>
        <taxon>Melampsoraceae</taxon>
        <taxon>Melampsora</taxon>
    </lineage>
</organism>
<dbReference type="AlphaFoldDB" id="F4RCX5"/>
<dbReference type="RefSeq" id="XP_007406855.1">
    <property type="nucleotide sequence ID" value="XM_007406793.1"/>
</dbReference>
<feature type="compositionally biased region" description="Basic and acidic residues" evidence="1">
    <location>
        <begin position="348"/>
        <end position="363"/>
    </location>
</feature>
<feature type="region of interest" description="Disordered" evidence="1">
    <location>
        <begin position="66"/>
        <end position="105"/>
    </location>
</feature>
<dbReference type="OrthoDB" id="2502557at2759"/>
<feature type="compositionally biased region" description="Polar residues" evidence="1">
    <location>
        <begin position="303"/>
        <end position="313"/>
    </location>
</feature>
<dbReference type="VEuPathDB" id="FungiDB:MELLADRAFT_77065"/>
<feature type="compositionally biased region" description="Polar residues" evidence="1">
    <location>
        <begin position="258"/>
        <end position="279"/>
    </location>
</feature>